<accession>A0A4Y2BHU7</accession>
<sequence length="146" mass="15992">MDGQRLSAIQPETSNAIAGYVHLNDSSVLVRNLVQNLMFHADPANQQGAVLAPSSGLYGAVNATSLMAHPILFLSVAVSYFLGIRNSSLLQDRAWQLITRLTLNSLKVCKPAQCSDLLQLSSYRGYYWAISSSFTKQGCVWFPIPD</sequence>
<name>A0A4Y2BHU7_ARAVE</name>
<protein>
    <submittedName>
        <fullName evidence="1">Uncharacterized protein</fullName>
    </submittedName>
</protein>
<dbReference type="Proteomes" id="UP000499080">
    <property type="component" value="Unassembled WGS sequence"/>
</dbReference>
<dbReference type="EMBL" id="BGPR01000079">
    <property type="protein sequence ID" value="GBL91513.1"/>
    <property type="molecule type" value="Genomic_DNA"/>
</dbReference>
<proteinExistence type="predicted"/>
<comment type="caution">
    <text evidence="1">The sequence shown here is derived from an EMBL/GenBank/DDBJ whole genome shotgun (WGS) entry which is preliminary data.</text>
</comment>
<evidence type="ECO:0000313" key="1">
    <source>
        <dbReference type="EMBL" id="GBL91513.1"/>
    </source>
</evidence>
<keyword evidence="2" id="KW-1185">Reference proteome</keyword>
<evidence type="ECO:0000313" key="2">
    <source>
        <dbReference type="Proteomes" id="UP000499080"/>
    </source>
</evidence>
<reference evidence="1 2" key="1">
    <citation type="journal article" date="2019" name="Sci. Rep.">
        <title>Orb-weaving spider Araneus ventricosus genome elucidates the spidroin gene catalogue.</title>
        <authorList>
            <person name="Kono N."/>
            <person name="Nakamura H."/>
            <person name="Ohtoshi R."/>
            <person name="Moran D.A.P."/>
            <person name="Shinohara A."/>
            <person name="Yoshida Y."/>
            <person name="Fujiwara M."/>
            <person name="Mori M."/>
            <person name="Tomita M."/>
            <person name="Arakawa K."/>
        </authorList>
    </citation>
    <scope>NUCLEOTIDE SEQUENCE [LARGE SCALE GENOMIC DNA]</scope>
</reference>
<gene>
    <name evidence="1" type="ORF">AVEN_136977_1</name>
</gene>
<organism evidence="1 2">
    <name type="scientific">Araneus ventricosus</name>
    <name type="common">Orbweaver spider</name>
    <name type="synonym">Epeira ventricosa</name>
    <dbReference type="NCBI Taxonomy" id="182803"/>
    <lineage>
        <taxon>Eukaryota</taxon>
        <taxon>Metazoa</taxon>
        <taxon>Ecdysozoa</taxon>
        <taxon>Arthropoda</taxon>
        <taxon>Chelicerata</taxon>
        <taxon>Arachnida</taxon>
        <taxon>Araneae</taxon>
        <taxon>Araneomorphae</taxon>
        <taxon>Entelegynae</taxon>
        <taxon>Araneoidea</taxon>
        <taxon>Araneidae</taxon>
        <taxon>Araneus</taxon>
    </lineage>
</organism>
<dbReference type="AlphaFoldDB" id="A0A4Y2BHU7"/>